<proteinExistence type="predicted"/>
<organism evidence="1">
    <name type="scientific">marine sediment metagenome</name>
    <dbReference type="NCBI Taxonomy" id="412755"/>
    <lineage>
        <taxon>unclassified sequences</taxon>
        <taxon>metagenomes</taxon>
        <taxon>ecological metagenomes</taxon>
    </lineage>
</organism>
<dbReference type="AlphaFoldDB" id="A0A0F9RRF7"/>
<sequence length="77" mass="8934">MNAKNKIKLIFEILDRYEDGSCLYCGNTLKGDLEEFDEFYSNDWCPDCTASIDPDDNWEETCLNAISLVIQDKKFKP</sequence>
<gene>
    <name evidence="1" type="ORF">LCGC14_0863180</name>
</gene>
<reference evidence="1" key="1">
    <citation type="journal article" date="2015" name="Nature">
        <title>Complex archaea that bridge the gap between prokaryotes and eukaryotes.</title>
        <authorList>
            <person name="Spang A."/>
            <person name="Saw J.H."/>
            <person name="Jorgensen S.L."/>
            <person name="Zaremba-Niedzwiedzka K."/>
            <person name="Martijn J."/>
            <person name="Lind A.E."/>
            <person name="van Eijk R."/>
            <person name="Schleper C."/>
            <person name="Guy L."/>
            <person name="Ettema T.J."/>
        </authorList>
    </citation>
    <scope>NUCLEOTIDE SEQUENCE</scope>
</reference>
<accession>A0A0F9RRF7</accession>
<evidence type="ECO:0000313" key="1">
    <source>
        <dbReference type="EMBL" id="KKN27581.1"/>
    </source>
</evidence>
<name>A0A0F9RRF7_9ZZZZ</name>
<protein>
    <submittedName>
        <fullName evidence="1">Uncharacterized protein</fullName>
    </submittedName>
</protein>
<comment type="caution">
    <text evidence="1">The sequence shown here is derived from an EMBL/GenBank/DDBJ whole genome shotgun (WGS) entry which is preliminary data.</text>
</comment>
<dbReference type="EMBL" id="LAZR01002624">
    <property type="protein sequence ID" value="KKN27581.1"/>
    <property type="molecule type" value="Genomic_DNA"/>
</dbReference>